<feature type="transmembrane region" description="Helical" evidence="6">
    <location>
        <begin position="185"/>
        <end position="206"/>
    </location>
</feature>
<evidence type="ECO:0000256" key="2">
    <source>
        <dbReference type="ARBA" id="ARBA00022475"/>
    </source>
</evidence>
<sequence length="311" mass="32341">MNLTEAIILTIITSSTPFVLAGIGELVVERSGVLNLGVEGMMIMGTVSGFAIAYTTGSAPLGFLAAIVAGMVFAALFAFMTLGLAANQVASGLALTILGLGLSDLLGTGFVGLNRAKIPSLDIPGLTDIPVIGPILFGQDALVYLSIALVAAVWWFLYRSRGGLILRAVGENHVSAHALGYPVRLIRFGAVLFGGACAGLGGAYLSLADTPFWGTGMTAGRGWIALALVVFASWRPGRLLLGAYFFGAIWIGNLHMQALGGSLPHWLVWPPQFWTGLPYLATVIVLVMISAGKGRRGVAPGSLGTAFVPDR</sequence>
<dbReference type="AlphaFoldDB" id="A0A2S9Q6T2"/>
<dbReference type="GO" id="GO:0005886">
    <property type="term" value="C:plasma membrane"/>
    <property type="evidence" value="ECO:0007669"/>
    <property type="project" value="UniProtKB-SubCell"/>
</dbReference>
<dbReference type="PANTHER" id="PTHR43370">
    <property type="entry name" value="SUGAR ABC TRANSPORTER INTEGRAL MEMBRANE PROTEIN-RELATED"/>
    <property type="match status" value="1"/>
</dbReference>
<keyword evidence="3 6" id="KW-0812">Transmembrane</keyword>
<dbReference type="GO" id="GO:0022857">
    <property type="term" value="F:transmembrane transporter activity"/>
    <property type="evidence" value="ECO:0007669"/>
    <property type="project" value="InterPro"/>
</dbReference>
<name>A0A2S9Q6T2_9HYPH</name>
<feature type="transmembrane region" description="Helical" evidence="6">
    <location>
        <begin position="6"/>
        <end position="28"/>
    </location>
</feature>
<keyword evidence="8" id="KW-1185">Reference proteome</keyword>
<evidence type="ECO:0000313" key="8">
    <source>
        <dbReference type="Proteomes" id="UP000237682"/>
    </source>
</evidence>
<dbReference type="InterPro" id="IPR001851">
    <property type="entry name" value="ABC_transp_permease"/>
</dbReference>
<reference evidence="7 8" key="1">
    <citation type="submission" date="2018-02" db="EMBL/GenBank/DDBJ databases">
        <title>Whole genome sequencing of endophytic bacterium.</title>
        <authorList>
            <person name="Eedara R."/>
            <person name="Podile A.R."/>
        </authorList>
    </citation>
    <scope>NUCLEOTIDE SEQUENCE [LARGE SCALE GENOMIC DNA]</scope>
    <source>
        <strain evidence="7 8">RP1T</strain>
    </source>
</reference>
<feature type="transmembrane region" description="Helical" evidence="6">
    <location>
        <begin position="40"/>
        <end position="57"/>
    </location>
</feature>
<feature type="transmembrane region" description="Helical" evidence="6">
    <location>
        <begin position="63"/>
        <end position="85"/>
    </location>
</feature>
<keyword evidence="2" id="KW-1003">Cell membrane</keyword>
<evidence type="ECO:0000256" key="4">
    <source>
        <dbReference type="ARBA" id="ARBA00022989"/>
    </source>
</evidence>
<dbReference type="PANTHER" id="PTHR43370:SF2">
    <property type="entry name" value="ABC TRANSPORTER PERMEASE PROTEIN"/>
    <property type="match status" value="1"/>
</dbReference>
<keyword evidence="4 6" id="KW-1133">Transmembrane helix</keyword>
<dbReference type="CDD" id="cd06580">
    <property type="entry name" value="TM_PBP1_transp_TpRbsC_like"/>
    <property type="match status" value="1"/>
</dbReference>
<evidence type="ECO:0000256" key="3">
    <source>
        <dbReference type="ARBA" id="ARBA00022692"/>
    </source>
</evidence>
<feature type="transmembrane region" description="Helical" evidence="6">
    <location>
        <begin position="131"/>
        <end position="157"/>
    </location>
</feature>
<comment type="caution">
    <text evidence="7">The sequence shown here is derived from an EMBL/GenBank/DDBJ whole genome shotgun (WGS) entry which is preliminary data.</text>
</comment>
<feature type="transmembrane region" description="Helical" evidence="6">
    <location>
        <begin position="92"/>
        <end position="111"/>
    </location>
</feature>
<gene>
    <name evidence="7" type="ORF">C5L14_24265</name>
</gene>
<evidence type="ECO:0000256" key="1">
    <source>
        <dbReference type="ARBA" id="ARBA00004651"/>
    </source>
</evidence>
<feature type="transmembrane region" description="Helical" evidence="6">
    <location>
        <begin position="212"/>
        <end position="232"/>
    </location>
</feature>
<feature type="transmembrane region" description="Helical" evidence="6">
    <location>
        <begin position="239"/>
        <end position="260"/>
    </location>
</feature>
<dbReference type="OrthoDB" id="9792579at2"/>
<accession>A0A2S9Q6T2</accession>
<comment type="subcellular location">
    <subcellularLocation>
        <location evidence="1">Cell membrane</location>
        <topology evidence="1">Multi-pass membrane protein</topology>
    </subcellularLocation>
</comment>
<evidence type="ECO:0000256" key="6">
    <source>
        <dbReference type="SAM" id="Phobius"/>
    </source>
</evidence>
<dbReference type="Pfam" id="PF02653">
    <property type="entry name" value="BPD_transp_2"/>
    <property type="match status" value="1"/>
</dbReference>
<protein>
    <submittedName>
        <fullName evidence="7">ABC transporter permease</fullName>
    </submittedName>
</protein>
<dbReference type="Proteomes" id="UP000237682">
    <property type="component" value="Unassembled WGS sequence"/>
</dbReference>
<organism evidence="7 8">
    <name type="scientific">Labrys okinawensis</name>
    <dbReference type="NCBI Taxonomy" id="346911"/>
    <lineage>
        <taxon>Bacteria</taxon>
        <taxon>Pseudomonadati</taxon>
        <taxon>Pseudomonadota</taxon>
        <taxon>Alphaproteobacteria</taxon>
        <taxon>Hyphomicrobiales</taxon>
        <taxon>Xanthobacteraceae</taxon>
        <taxon>Labrys</taxon>
    </lineage>
</organism>
<dbReference type="RefSeq" id="WP_105864638.1">
    <property type="nucleotide sequence ID" value="NZ_PUEJ01000010.1"/>
</dbReference>
<keyword evidence="5 6" id="KW-0472">Membrane</keyword>
<evidence type="ECO:0000256" key="5">
    <source>
        <dbReference type="ARBA" id="ARBA00023136"/>
    </source>
</evidence>
<proteinExistence type="predicted"/>
<evidence type="ECO:0000313" key="7">
    <source>
        <dbReference type="EMBL" id="PRH85056.1"/>
    </source>
</evidence>
<feature type="transmembrane region" description="Helical" evidence="6">
    <location>
        <begin position="272"/>
        <end position="291"/>
    </location>
</feature>
<dbReference type="EMBL" id="PUEJ01000010">
    <property type="protein sequence ID" value="PRH85056.1"/>
    <property type="molecule type" value="Genomic_DNA"/>
</dbReference>